<keyword evidence="2" id="KW-1185">Reference proteome</keyword>
<comment type="caution">
    <text evidence="1">The sequence shown here is derived from an EMBL/GenBank/DDBJ whole genome shotgun (WGS) entry which is preliminary data.</text>
</comment>
<name>A0ABS3L9X6_9ENTE</name>
<proteinExistence type="predicted"/>
<dbReference type="EMBL" id="JAFREM010000008">
    <property type="protein sequence ID" value="MBO1305551.1"/>
    <property type="molecule type" value="Genomic_DNA"/>
</dbReference>
<sequence length="69" mass="8130">MAEYEKDFVMRQAKDLAKGLSQFLEQDAIDQILDVDQESTQKQQLDKFIENELEQAKKDEVKNHDEVED</sequence>
<evidence type="ECO:0000313" key="2">
    <source>
        <dbReference type="Proteomes" id="UP000664601"/>
    </source>
</evidence>
<organism evidence="1 2">
    <name type="scientific">Candidatus Enterococcus moelleringii</name>
    <dbReference type="NCBI Taxonomy" id="2815325"/>
    <lineage>
        <taxon>Bacteria</taxon>
        <taxon>Bacillati</taxon>
        <taxon>Bacillota</taxon>
        <taxon>Bacilli</taxon>
        <taxon>Lactobacillales</taxon>
        <taxon>Enterococcaceae</taxon>
        <taxon>Enterococcus</taxon>
    </lineage>
</organism>
<dbReference type="Proteomes" id="UP000664601">
    <property type="component" value="Unassembled WGS sequence"/>
</dbReference>
<dbReference type="RefSeq" id="WP_207672490.1">
    <property type="nucleotide sequence ID" value="NZ_JAFREM010000008.1"/>
</dbReference>
<evidence type="ECO:0000313" key="1">
    <source>
        <dbReference type="EMBL" id="MBO1305551.1"/>
    </source>
</evidence>
<reference evidence="1 2" key="1">
    <citation type="submission" date="2021-03" db="EMBL/GenBank/DDBJ databases">
        <title>Enterococcal diversity collection.</title>
        <authorList>
            <person name="Gilmore M.S."/>
            <person name="Schwartzman J."/>
            <person name="Van Tyne D."/>
            <person name="Martin M."/>
            <person name="Earl A.M."/>
            <person name="Manson A.L."/>
            <person name="Straub T."/>
            <person name="Salamzade R."/>
            <person name="Saavedra J."/>
            <person name="Lebreton F."/>
            <person name="Prichula J."/>
            <person name="Schaufler K."/>
            <person name="Gaca A."/>
            <person name="Sgardioli B."/>
            <person name="Wagenaar J."/>
            <person name="Strong T."/>
        </authorList>
    </citation>
    <scope>NUCLEOTIDE SEQUENCE [LARGE SCALE GENOMIC DNA]</scope>
    <source>
        <strain evidence="1 2">669A</strain>
    </source>
</reference>
<gene>
    <name evidence="1" type="ORF">JZO70_05230</name>
</gene>
<accession>A0ABS3L9X6</accession>
<protein>
    <submittedName>
        <fullName evidence="1">Uncharacterized protein</fullName>
    </submittedName>
</protein>